<keyword evidence="4" id="KW-0378">Hydrolase</keyword>
<evidence type="ECO:0000256" key="1">
    <source>
        <dbReference type="ARBA" id="ARBA00000382"/>
    </source>
</evidence>
<dbReference type="EC" id="3.2.1.39" evidence="3"/>
<sequence>MNSTSVVSGGLSGYRSAKGPLTAIAGNIISYKQPLQQVGFAGPRALDSNKKAQVQRQLLKDAATSTNITAEDPYFFGKGVAKVARLLQIAQEVEDSTSAAALSAKLVSLLKPWLVTQTNSDPLVYDKTWGGIVSTLGLSDPSMDFGQGRYNDHHFHYGYFLYAGAVLAAYDMSVFAPFREPLNQLLRDYANPSYVDSQFPFMRHFDPYDGHSWAAGLFTFGDGRNQESTGEAINAYYSAYLYASALGFQDIASFYEIVLNMEAHSGRRYWHPMRAQSEELYGKPFIHNTVGIVWASKVDHVTFFGANDEYVYGIQMLPFTPATSLLLTPDWVREAWSPGSNDGGMKAAAQAAGTNGWAQFLYSAYGMVDRNTALDKALTCTPDDGNTNTNVLHWILTNEQLTVAA</sequence>
<keyword evidence="5" id="KW-0119">Carbohydrate metabolism</keyword>
<dbReference type="GO" id="GO:0071555">
    <property type="term" value="P:cell wall organization"/>
    <property type="evidence" value="ECO:0007669"/>
    <property type="project" value="UniProtKB-KW"/>
</dbReference>
<keyword evidence="6" id="KW-0326">Glycosidase</keyword>
<evidence type="ECO:0000313" key="11">
    <source>
        <dbReference type="Proteomes" id="UP001139887"/>
    </source>
</evidence>
<comment type="caution">
    <text evidence="10">The sequence shown here is derived from an EMBL/GenBank/DDBJ whole genome shotgun (WGS) entry which is preliminary data.</text>
</comment>
<accession>A0A9W8LYP4</accession>
<evidence type="ECO:0000256" key="3">
    <source>
        <dbReference type="ARBA" id="ARBA00012780"/>
    </source>
</evidence>
<dbReference type="OrthoDB" id="4473401at2759"/>
<feature type="domain" description="Glycosyl hydrolase family 81 C-terminal" evidence="9">
    <location>
        <begin position="52"/>
        <end position="378"/>
    </location>
</feature>
<gene>
    <name evidence="10" type="ORF">IWW36_004542</name>
</gene>
<dbReference type="PROSITE" id="PS52008">
    <property type="entry name" value="GH81"/>
    <property type="match status" value="1"/>
</dbReference>
<dbReference type="GO" id="GO:0000272">
    <property type="term" value="P:polysaccharide catabolic process"/>
    <property type="evidence" value="ECO:0007669"/>
    <property type="project" value="UniProtKB-KW"/>
</dbReference>
<keyword evidence="7" id="KW-0961">Cell wall biogenesis/degradation</keyword>
<dbReference type="InterPro" id="IPR005200">
    <property type="entry name" value="Endo-beta-glucanase"/>
</dbReference>
<dbReference type="AlphaFoldDB" id="A0A9W8LYP4"/>
<organism evidence="10 11">
    <name type="scientific">Coemansia brasiliensis</name>
    <dbReference type="NCBI Taxonomy" id="2650707"/>
    <lineage>
        <taxon>Eukaryota</taxon>
        <taxon>Fungi</taxon>
        <taxon>Fungi incertae sedis</taxon>
        <taxon>Zoopagomycota</taxon>
        <taxon>Kickxellomycotina</taxon>
        <taxon>Kickxellomycetes</taxon>
        <taxon>Kickxellales</taxon>
        <taxon>Kickxellaceae</taxon>
        <taxon>Coemansia</taxon>
    </lineage>
</organism>
<dbReference type="Pfam" id="PF17652">
    <property type="entry name" value="Glyco_hydro81C"/>
    <property type="match status" value="1"/>
</dbReference>
<dbReference type="Proteomes" id="UP001139887">
    <property type="component" value="Unassembled WGS sequence"/>
</dbReference>
<comment type="catalytic activity">
    <reaction evidence="1">
        <text>Hydrolysis of (1-&gt;3)-beta-D-glucosidic linkages in (1-&gt;3)-beta-D-glucans.</text>
        <dbReference type="EC" id="3.2.1.39"/>
    </reaction>
</comment>
<evidence type="ECO:0000313" key="10">
    <source>
        <dbReference type="EMBL" id="KAJ2846026.1"/>
    </source>
</evidence>
<comment type="similarity">
    <text evidence="2">Belongs to the glycosyl hydrolase 81 family.</text>
</comment>
<dbReference type="PANTHER" id="PTHR31983:SF0">
    <property type="entry name" value="GLUCAN ENDO-1,3-BETA-D-GLUCOSIDASE 2"/>
    <property type="match status" value="1"/>
</dbReference>
<evidence type="ECO:0000256" key="5">
    <source>
        <dbReference type="ARBA" id="ARBA00023277"/>
    </source>
</evidence>
<proteinExistence type="inferred from homology"/>
<evidence type="ECO:0000259" key="9">
    <source>
        <dbReference type="Pfam" id="PF17652"/>
    </source>
</evidence>
<reference evidence="10" key="1">
    <citation type="submission" date="2022-07" db="EMBL/GenBank/DDBJ databases">
        <title>Phylogenomic reconstructions and comparative analyses of Kickxellomycotina fungi.</title>
        <authorList>
            <person name="Reynolds N.K."/>
            <person name="Stajich J.E."/>
            <person name="Barry K."/>
            <person name="Grigoriev I.V."/>
            <person name="Crous P."/>
            <person name="Smith M.E."/>
        </authorList>
    </citation>
    <scope>NUCLEOTIDE SEQUENCE</scope>
    <source>
        <strain evidence="10">NRRL 1566</strain>
    </source>
</reference>
<protein>
    <recommendedName>
        <fullName evidence="3">glucan endo-1,3-beta-D-glucosidase</fullName>
        <ecNumber evidence="3">3.2.1.39</ecNumber>
    </recommendedName>
</protein>
<keyword evidence="8" id="KW-0624">Polysaccharide degradation</keyword>
<dbReference type="Gene3D" id="1.20.5.420">
    <property type="entry name" value="Immunoglobulin FC, subunit C"/>
    <property type="match status" value="1"/>
</dbReference>
<evidence type="ECO:0000256" key="2">
    <source>
        <dbReference type="ARBA" id="ARBA00010730"/>
    </source>
</evidence>
<evidence type="ECO:0000256" key="6">
    <source>
        <dbReference type="ARBA" id="ARBA00023295"/>
    </source>
</evidence>
<evidence type="ECO:0000256" key="8">
    <source>
        <dbReference type="ARBA" id="ARBA00023326"/>
    </source>
</evidence>
<dbReference type="EMBL" id="JANBUW010000642">
    <property type="protein sequence ID" value="KAJ2846026.1"/>
    <property type="molecule type" value="Genomic_DNA"/>
</dbReference>
<keyword evidence="11" id="KW-1185">Reference proteome</keyword>
<dbReference type="GO" id="GO:0042973">
    <property type="term" value="F:glucan endo-1,3-beta-D-glucosidase activity"/>
    <property type="evidence" value="ECO:0007669"/>
    <property type="project" value="UniProtKB-EC"/>
</dbReference>
<evidence type="ECO:0000256" key="4">
    <source>
        <dbReference type="ARBA" id="ARBA00022801"/>
    </source>
</evidence>
<dbReference type="InterPro" id="IPR040720">
    <property type="entry name" value="GH81_C"/>
</dbReference>
<dbReference type="GO" id="GO:0052861">
    <property type="term" value="F:endo-1,3(4)-beta-glucanase activity"/>
    <property type="evidence" value="ECO:0007669"/>
    <property type="project" value="InterPro"/>
</dbReference>
<dbReference type="PANTHER" id="PTHR31983">
    <property type="entry name" value="ENDO-1,3(4)-BETA-GLUCANASE 1"/>
    <property type="match status" value="1"/>
</dbReference>
<name>A0A9W8LYP4_9FUNG</name>
<evidence type="ECO:0000256" key="7">
    <source>
        <dbReference type="ARBA" id="ARBA00023316"/>
    </source>
</evidence>